<keyword evidence="3" id="KW-1185">Reference proteome</keyword>
<dbReference type="PANTHER" id="PTHR33525:SF3">
    <property type="entry name" value="RIBONUCLEASE Y"/>
    <property type="match status" value="1"/>
</dbReference>
<dbReference type="AlphaFoldDB" id="A0A1I3Q1B6"/>
<dbReference type="EMBL" id="FOQL01000007">
    <property type="protein sequence ID" value="SFJ27247.1"/>
    <property type="molecule type" value="Genomic_DNA"/>
</dbReference>
<organism evidence="2 3">
    <name type="scientific">Pseudomonas guineae</name>
    <dbReference type="NCBI Taxonomy" id="425504"/>
    <lineage>
        <taxon>Bacteria</taxon>
        <taxon>Pseudomonadati</taxon>
        <taxon>Pseudomonadota</taxon>
        <taxon>Gammaproteobacteria</taxon>
        <taxon>Pseudomonadales</taxon>
        <taxon>Pseudomonadaceae</taxon>
        <taxon>Pseudomonas</taxon>
    </lineage>
</organism>
<feature type="domain" description="HDOD" evidence="1">
    <location>
        <begin position="25"/>
        <end position="211"/>
    </location>
</feature>
<name>A0A1I3Q1B6_9PSED</name>
<evidence type="ECO:0000313" key="3">
    <source>
        <dbReference type="Proteomes" id="UP000243606"/>
    </source>
</evidence>
<dbReference type="SUPFAM" id="SSF109604">
    <property type="entry name" value="HD-domain/PDEase-like"/>
    <property type="match status" value="1"/>
</dbReference>
<dbReference type="PANTHER" id="PTHR33525">
    <property type="match status" value="1"/>
</dbReference>
<dbReference type="PROSITE" id="PS51833">
    <property type="entry name" value="HDOD"/>
    <property type="match status" value="1"/>
</dbReference>
<accession>A0A1I3Q1B6</accession>
<dbReference type="OrthoDB" id="5697118at2"/>
<dbReference type="Gene3D" id="1.10.3210.10">
    <property type="entry name" value="Hypothetical protein af1432"/>
    <property type="match status" value="1"/>
</dbReference>
<evidence type="ECO:0000313" key="2">
    <source>
        <dbReference type="EMBL" id="SFJ27247.1"/>
    </source>
</evidence>
<dbReference type="Pfam" id="PF08668">
    <property type="entry name" value="HDOD"/>
    <property type="match status" value="1"/>
</dbReference>
<dbReference type="InterPro" id="IPR013976">
    <property type="entry name" value="HDOD"/>
</dbReference>
<reference evidence="3" key="1">
    <citation type="submission" date="2016-10" db="EMBL/GenBank/DDBJ databases">
        <authorList>
            <person name="Varghese N."/>
            <person name="Submissions S."/>
        </authorList>
    </citation>
    <scope>NUCLEOTIDE SEQUENCE [LARGE SCALE GENOMIC DNA]</scope>
    <source>
        <strain evidence="3">LMG 24016</strain>
    </source>
</reference>
<evidence type="ECO:0000259" key="1">
    <source>
        <dbReference type="PROSITE" id="PS51833"/>
    </source>
</evidence>
<dbReference type="Proteomes" id="UP000243606">
    <property type="component" value="Unassembled WGS sequence"/>
</dbReference>
<sequence length="285" mass="31806">MQSETSDYSIYRRLVSQLMRGEEQLPSLPTITMDIRRALGDPNISLSALTRLVSRDPALSALLMKHASSALYRQTAAPKSLLEVINRLGMAEVDRITMAHSIKSLFTLHSPGHKRLFVEAWERLVIKASTCAMLARLLGRVTAEHALLASLLSEVGTLAVLSAFRSENVTPSTELYDKLCNEYSKSLGIIVLKKWSVDNDYIEIIRNTGNWQSSPGDTLQLLDLVNLARYHTIKAREPNADLPPLQELAAYQKLMPPQDFIDENGELSLLSSHRTEILAIAQTLR</sequence>
<dbReference type="RefSeq" id="WP_090244910.1">
    <property type="nucleotide sequence ID" value="NZ_CAXBNE010000174.1"/>
</dbReference>
<gene>
    <name evidence="2" type="ORF">SAMN05216206_3814</name>
</gene>
<dbReference type="InterPro" id="IPR052340">
    <property type="entry name" value="RNase_Y/CdgJ"/>
</dbReference>
<proteinExistence type="predicted"/>
<dbReference type="STRING" id="425504.SAMN05216206_3814"/>
<protein>
    <submittedName>
        <fullName evidence="2">HD-like signal output (HDOD) domain, no enzymatic activity</fullName>
    </submittedName>
</protein>